<name>A0A4D7ASW3_9FIRM</name>
<evidence type="ECO:0000313" key="2">
    <source>
        <dbReference type="Proteomes" id="UP000298642"/>
    </source>
</evidence>
<proteinExistence type="predicted"/>
<protein>
    <submittedName>
        <fullName evidence="1">Uncharacterized protein</fullName>
    </submittedName>
</protein>
<gene>
    <name evidence="1" type="ORF">EIO64_04325</name>
</gene>
<evidence type="ECO:0000313" key="1">
    <source>
        <dbReference type="EMBL" id="QCI58540.1"/>
    </source>
</evidence>
<sequence>MSTIYIGERQSGKTTMLIEMSEKTGATIVVATYPMAKYIQLLAAQMGKKIPVPITVTNYIRLLASGGLGKSEKYLIDELQMMLSAMNVEAATVDCDCIEVLRGQQKEGL</sequence>
<accession>A0A4D7ASW3</accession>
<dbReference type="KEGG" id="obj:EIO64_04325"/>
<dbReference type="AlphaFoldDB" id="A0A4D7ASW3"/>
<organism evidence="1 2">
    <name type="scientific">Dysosmobacter welbionis</name>
    <dbReference type="NCBI Taxonomy" id="2093857"/>
    <lineage>
        <taxon>Bacteria</taxon>
        <taxon>Bacillati</taxon>
        <taxon>Bacillota</taxon>
        <taxon>Clostridia</taxon>
        <taxon>Eubacteriales</taxon>
        <taxon>Oscillospiraceae</taxon>
        <taxon>Dysosmobacter</taxon>
    </lineage>
</organism>
<keyword evidence="2" id="KW-1185">Reference proteome</keyword>
<dbReference type="RefSeq" id="WP_136890833.1">
    <property type="nucleotide sequence ID" value="NZ_CP034413.3"/>
</dbReference>
<dbReference type="Proteomes" id="UP000298642">
    <property type="component" value="Chromosome"/>
</dbReference>
<reference evidence="2" key="1">
    <citation type="submission" date="2018-12" db="EMBL/GenBank/DDBJ databases">
        <title>Dusodibacter welbiota gen. nov., sp. nov., isolated from human faeces and emended description of the Oscillibacter genus.</title>
        <authorList>
            <person name="Le Roy T."/>
            <person name="Van der Smissen P."/>
            <person name="Delzenne N."/>
            <person name="Muccioli G."/>
            <person name="Collet J.F."/>
            <person name="Cani P.D."/>
        </authorList>
    </citation>
    <scope>NUCLEOTIDE SEQUENCE [LARGE SCALE GENOMIC DNA]</scope>
    <source>
        <strain evidence="2">J115</strain>
    </source>
</reference>
<dbReference type="EMBL" id="CP034413">
    <property type="protein sequence ID" value="QCI58540.1"/>
    <property type="molecule type" value="Genomic_DNA"/>
</dbReference>